<dbReference type="InterPro" id="IPR020925">
    <property type="entry name" value="Ribosomal_eL15_CS"/>
</dbReference>
<comment type="caution">
    <text evidence="6">The sequence shown here is derived from an EMBL/GenBank/DDBJ whole genome shotgun (WGS) entry which is preliminary data.</text>
</comment>
<protein>
    <recommendedName>
        <fullName evidence="5">Ribosomal protein L15</fullName>
    </recommendedName>
</protein>
<dbReference type="InterPro" id="IPR005485">
    <property type="entry name" value="Rbsml_uL18_euk_arch"/>
</dbReference>
<dbReference type="SUPFAM" id="SSF54189">
    <property type="entry name" value="Ribosomal proteins S24e, L23 and L15e"/>
    <property type="match status" value="1"/>
</dbReference>
<dbReference type="SUPFAM" id="SSF53137">
    <property type="entry name" value="Translational machinery components"/>
    <property type="match status" value="1"/>
</dbReference>
<evidence type="ECO:0000313" key="7">
    <source>
        <dbReference type="Proteomes" id="UP000078113"/>
    </source>
</evidence>
<dbReference type="PRINTS" id="PR00058">
    <property type="entry name" value="RIBOSOMALL5"/>
</dbReference>
<reference evidence="6" key="1">
    <citation type="submission" date="2016-04" db="EMBL/GenBank/DDBJ databases">
        <authorList>
            <person name="Nguyen H.D."/>
            <person name="Samba Siva P."/>
            <person name="Cullis J."/>
            <person name="Levesque C.A."/>
            <person name="Hambleton S."/>
        </authorList>
    </citation>
    <scope>NUCLEOTIDE SEQUENCE</scope>
    <source>
        <strain evidence="6">DAOMC 236422</strain>
    </source>
</reference>
<dbReference type="GO" id="GO:0022625">
    <property type="term" value="C:cytosolic large ribosomal subunit"/>
    <property type="evidence" value="ECO:0007669"/>
    <property type="project" value="TreeGrafter"/>
</dbReference>
<dbReference type="PANTHER" id="PTHR11847">
    <property type="entry name" value="RIBOSOMAL PROTEIN L15"/>
    <property type="match status" value="1"/>
</dbReference>
<dbReference type="SMART" id="SM01384">
    <property type="entry name" value="Ribosomal_L15e"/>
    <property type="match status" value="1"/>
</dbReference>
<dbReference type="GO" id="GO:0003735">
    <property type="term" value="F:structural constituent of ribosome"/>
    <property type="evidence" value="ECO:0007669"/>
    <property type="project" value="InterPro"/>
</dbReference>
<dbReference type="Proteomes" id="UP000078113">
    <property type="component" value="Unassembled WGS sequence"/>
</dbReference>
<comment type="similarity">
    <text evidence="2">Belongs to the universal ribosomal protein uL18 family.</text>
</comment>
<evidence type="ECO:0000256" key="1">
    <source>
        <dbReference type="ARBA" id="ARBA00006857"/>
    </source>
</evidence>
<dbReference type="InterPro" id="IPR012678">
    <property type="entry name" value="Ribosomal_uL23/eL15/eS24_sf"/>
</dbReference>
<dbReference type="InterPro" id="IPR057268">
    <property type="entry name" value="Ribosomal_L18"/>
</dbReference>
<dbReference type="PANTHER" id="PTHR11847:SF4">
    <property type="entry name" value="LARGE RIBOSOMAL SUBUNIT PROTEIN EL15"/>
    <property type="match status" value="1"/>
</dbReference>
<keyword evidence="4 5" id="KW-0687">Ribonucleoprotein</keyword>
<dbReference type="GO" id="GO:0002181">
    <property type="term" value="P:cytoplasmic translation"/>
    <property type="evidence" value="ECO:0007669"/>
    <property type="project" value="TreeGrafter"/>
</dbReference>
<organism evidence="6 7">
    <name type="scientific">Tilletia walkeri</name>
    <dbReference type="NCBI Taxonomy" id="117179"/>
    <lineage>
        <taxon>Eukaryota</taxon>
        <taxon>Fungi</taxon>
        <taxon>Dikarya</taxon>
        <taxon>Basidiomycota</taxon>
        <taxon>Ustilaginomycotina</taxon>
        <taxon>Exobasidiomycetes</taxon>
        <taxon>Tilletiales</taxon>
        <taxon>Tilletiaceae</taxon>
        <taxon>Tilletia</taxon>
    </lineage>
</organism>
<evidence type="ECO:0000256" key="5">
    <source>
        <dbReference type="RuleBase" id="RU000663"/>
    </source>
</evidence>
<comment type="similarity">
    <text evidence="1 5">Belongs to the eukaryotic ribosomal protein eL15 family.</text>
</comment>
<dbReference type="GO" id="GO:0008097">
    <property type="term" value="F:5S rRNA binding"/>
    <property type="evidence" value="ECO:0007669"/>
    <property type="project" value="InterPro"/>
</dbReference>
<evidence type="ECO:0000256" key="4">
    <source>
        <dbReference type="ARBA" id="ARBA00023274"/>
    </source>
</evidence>
<name>A0A8X7N2R3_9BASI</name>
<evidence type="ECO:0000256" key="2">
    <source>
        <dbReference type="ARBA" id="ARBA00007116"/>
    </source>
</evidence>
<dbReference type="InterPro" id="IPR024794">
    <property type="entry name" value="Rbsml_eL15_core_dom_sf"/>
</dbReference>
<reference evidence="6" key="2">
    <citation type="journal article" date="2019" name="IMA Fungus">
        <title>Genome sequencing and comparison of five Tilletia species to identify candidate genes for the detection of regulated species infecting wheat.</title>
        <authorList>
            <person name="Nguyen H.D.T."/>
            <person name="Sultana T."/>
            <person name="Kesanakurti P."/>
            <person name="Hambleton S."/>
        </authorList>
    </citation>
    <scope>NUCLEOTIDE SEQUENCE</scope>
    <source>
        <strain evidence="6">DAOMC 236422</strain>
    </source>
</reference>
<dbReference type="Gene3D" id="3.40.1120.10">
    <property type="entry name" value="Ribosomal protein l15e"/>
    <property type="match status" value="1"/>
</dbReference>
<dbReference type="EMBL" id="LWDG02001221">
    <property type="protein sequence ID" value="KAE8259308.1"/>
    <property type="molecule type" value="Genomic_DNA"/>
</dbReference>
<evidence type="ECO:0000256" key="3">
    <source>
        <dbReference type="ARBA" id="ARBA00022980"/>
    </source>
</evidence>
<dbReference type="PROSITE" id="PS01194">
    <property type="entry name" value="RIBOSOMAL_L15E"/>
    <property type="match status" value="1"/>
</dbReference>
<keyword evidence="7" id="KW-1185">Reference proteome</keyword>
<dbReference type="Pfam" id="PF00827">
    <property type="entry name" value="Ribosomal_L15e"/>
    <property type="match status" value="1"/>
</dbReference>
<feature type="non-terminal residue" evidence="6">
    <location>
        <position position="1"/>
    </location>
</feature>
<accession>A0A8X7N2R3</accession>
<dbReference type="CDD" id="cd00432">
    <property type="entry name" value="Ribosomal_L18_L5e"/>
    <property type="match status" value="1"/>
</dbReference>
<keyword evidence="3 5" id="KW-0689">Ribosomal protein</keyword>
<gene>
    <name evidence="6" type="ORF">A4X09_0g7817</name>
</gene>
<dbReference type="AlphaFoldDB" id="A0A8X7N2R3"/>
<dbReference type="InterPro" id="IPR000439">
    <property type="entry name" value="Ribosomal_eL15"/>
</dbReference>
<evidence type="ECO:0000313" key="6">
    <source>
        <dbReference type="EMBL" id="KAE8259308.1"/>
    </source>
</evidence>
<feature type="non-terminal residue" evidence="6">
    <location>
        <position position="289"/>
    </location>
</feature>
<proteinExistence type="inferred from homology"/>
<sequence length="289" mass="32530">CWEHRQLNVIHRATRPDKARHLGYKAKQGFVIYRIRVLRGNRKKPVPKGATFGKPVRQGVSQLKPQRSPCSTAEERVGRKCGNLRVLNSYWINSDGVYKVLCVDPSHKAIRPDARINWIVKRKHHEAPSLTGAGQKSRGMGKVKGRTDHYARKRLISQAKNKYAVPKYRLFVRFSKRFFTVQVVHAKIVGDIVLTQGPSRELPRYGIKYGLSYWPAAYVTGLLAARRALTKLNKYEGVTEPDGAMAEVEAHEGDDEPRPFKCYLDVGPRRISTGSRVFGALKGASDGGI</sequence>